<evidence type="ECO:0000313" key="1">
    <source>
        <dbReference type="EMBL" id="DAD72736.1"/>
    </source>
</evidence>
<accession>A0A8S5LS94</accession>
<sequence>MKNEEYRMNDGRNARYKFEYSRRDTGEVIISGIVTGGSKTDCRNAAYNKALDAGLHPLQDDNIKFFITTCED</sequence>
<protein>
    <submittedName>
        <fullName evidence="1">Uncharacterized protein</fullName>
    </submittedName>
</protein>
<reference evidence="1" key="1">
    <citation type="journal article" date="2021" name="Proc. Natl. Acad. Sci. U.S.A.">
        <title>A Catalog of Tens of Thousands of Viruses from Human Metagenomes Reveals Hidden Associations with Chronic Diseases.</title>
        <authorList>
            <person name="Tisza M.J."/>
            <person name="Buck C.B."/>
        </authorList>
    </citation>
    <scope>NUCLEOTIDE SEQUENCE</scope>
    <source>
        <strain evidence="1">Ct7EW56</strain>
    </source>
</reference>
<name>A0A8S5LS94_9CAUD</name>
<proteinExistence type="predicted"/>
<dbReference type="EMBL" id="BK015904">
    <property type="protein sequence ID" value="DAD72736.1"/>
    <property type="molecule type" value="Genomic_DNA"/>
</dbReference>
<organism evidence="1">
    <name type="scientific">Siphoviridae sp. ct7EW56</name>
    <dbReference type="NCBI Taxonomy" id="2827562"/>
    <lineage>
        <taxon>Viruses</taxon>
        <taxon>Duplodnaviria</taxon>
        <taxon>Heunggongvirae</taxon>
        <taxon>Uroviricota</taxon>
        <taxon>Caudoviricetes</taxon>
    </lineage>
</organism>